<evidence type="ECO:0000256" key="1">
    <source>
        <dbReference type="ARBA" id="ARBA00007905"/>
    </source>
</evidence>
<dbReference type="GO" id="GO:0016652">
    <property type="term" value="F:oxidoreductase activity, acting on NAD(P)H as acceptor"/>
    <property type="evidence" value="ECO:0007669"/>
    <property type="project" value="InterPro"/>
</dbReference>
<dbReference type="PRINTS" id="PR00069">
    <property type="entry name" value="ALDKETRDTASE"/>
</dbReference>
<dbReference type="PANTHER" id="PTHR43827">
    <property type="entry name" value="2,5-DIKETO-D-GLUCONIC ACID REDUCTASE"/>
    <property type="match status" value="1"/>
</dbReference>
<feature type="site" description="Lowers pKa of active site Tyr" evidence="6">
    <location>
        <position position="91"/>
    </location>
</feature>
<gene>
    <name evidence="8" type="ORF">HG535_0G05040</name>
</gene>
<keyword evidence="9" id="KW-1185">Reference proteome</keyword>
<dbReference type="EMBL" id="CP058610">
    <property type="protein sequence ID" value="QLG74621.1"/>
    <property type="molecule type" value="Genomic_DNA"/>
</dbReference>
<dbReference type="CDD" id="cd19120">
    <property type="entry name" value="AKR_AKR3C2-3"/>
    <property type="match status" value="1"/>
</dbReference>
<keyword evidence="2" id="KW-0521">NADP</keyword>
<dbReference type="PIRSF" id="PIRSF000097">
    <property type="entry name" value="AKR"/>
    <property type="match status" value="1"/>
</dbReference>
<dbReference type="OrthoDB" id="416253at2759"/>
<proteinExistence type="inferred from homology"/>
<evidence type="ECO:0000256" key="4">
    <source>
        <dbReference type="PIRSR" id="PIRSR000097-1"/>
    </source>
</evidence>
<dbReference type="RefSeq" id="XP_037146346.1">
    <property type="nucleotide sequence ID" value="XM_037290451.1"/>
</dbReference>
<evidence type="ECO:0000256" key="2">
    <source>
        <dbReference type="ARBA" id="ARBA00022857"/>
    </source>
</evidence>
<evidence type="ECO:0000256" key="6">
    <source>
        <dbReference type="PIRSR" id="PIRSR000097-3"/>
    </source>
</evidence>
<protein>
    <recommendedName>
        <fullName evidence="7">NADP-dependent oxidoreductase domain-containing protein</fullName>
    </recommendedName>
</protein>
<comment type="similarity">
    <text evidence="1">Belongs to the aldo/keto reductase family.</text>
</comment>
<feature type="active site" description="Proton donor" evidence="4">
    <location>
        <position position="66"/>
    </location>
</feature>
<dbReference type="SUPFAM" id="SSF51430">
    <property type="entry name" value="NAD(P)-linked oxidoreductase"/>
    <property type="match status" value="1"/>
</dbReference>
<reference evidence="8 9" key="1">
    <citation type="submission" date="2020-07" db="EMBL/GenBank/DDBJ databases">
        <title>The yeast mating-type switching endonuclease HO is a domesticated member of an unorthodox homing genetic element family.</title>
        <authorList>
            <person name="Coughlan A.Y."/>
            <person name="Lombardi L."/>
            <person name="Braun-Galleani S."/>
            <person name="Martos A.R."/>
            <person name="Galeote V."/>
            <person name="Bigey F."/>
            <person name="Dequin S."/>
            <person name="Byrne K.P."/>
            <person name="Wolfe K.H."/>
        </authorList>
    </citation>
    <scope>NUCLEOTIDE SEQUENCE [LARGE SCALE GENOMIC DNA]</scope>
    <source>
        <strain evidence="8 9">NRRL Y-6702</strain>
    </source>
</reference>
<organism evidence="8 9">
    <name type="scientific">Zygotorulaspora mrakii</name>
    <name type="common">Zygosaccharomyces mrakii</name>
    <dbReference type="NCBI Taxonomy" id="42260"/>
    <lineage>
        <taxon>Eukaryota</taxon>
        <taxon>Fungi</taxon>
        <taxon>Dikarya</taxon>
        <taxon>Ascomycota</taxon>
        <taxon>Saccharomycotina</taxon>
        <taxon>Saccharomycetes</taxon>
        <taxon>Saccharomycetales</taxon>
        <taxon>Saccharomycetaceae</taxon>
        <taxon>Zygotorulaspora</taxon>
    </lineage>
</organism>
<dbReference type="Gene3D" id="3.20.20.100">
    <property type="entry name" value="NADP-dependent oxidoreductase domain"/>
    <property type="match status" value="1"/>
</dbReference>
<evidence type="ECO:0000313" key="8">
    <source>
        <dbReference type="EMBL" id="QLG74621.1"/>
    </source>
</evidence>
<feature type="domain" description="NADP-dependent oxidoreductase" evidence="7">
    <location>
        <begin position="48"/>
        <end position="288"/>
    </location>
</feature>
<evidence type="ECO:0000256" key="3">
    <source>
        <dbReference type="ARBA" id="ARBA00023002"/>
    </source>
</evidence>
<evidence type="ECO:0000256" key="5">
    <source>
        <dbReference type="PIRSR" id="PIRSR000097-2"/>
    </source>
</evidence>
<dbReference type="GeneID" id="59238404"/>
<dbReference type="AlphaFoldDB" id="A0A7H9B7D0"/>
<feature type="binding site" evidence="5">
    <location>
        <position position="127"/>
    </location>
    <ligand>
        <name>substrate</name>
    </ligand>
</feature>
<dbReference type="InterPro" id="IPR020471">
    <property type="entry name" value="AKR"/>
</dbReference>
<sequence length="311" mass="35764">MKFVIPTLTIRSTGSAIPIIGFGAGTQWRIAKTTGDTKGQFIDQLTSQIELAIETGFNHIDTAEVYHTHAEVGKGLERYHSIRDQLWVIDKYFPQSWKWHGLNGPLECIQKSLKTTNLDYYDLYMLHSSDITKETAGLELEEAWKQMEEILDKKLARNIGVSNFTIDDLERIKASCRTMPVINQIEFNPYLQEQSLGIIEYCHANNIIIEAYSPLTPLSRARPGPLDRVLPELETKYNKTETQILLRWAIQRGVVVLTTSSKEHRLKEILGALDFELSDDDVELISQVGSEKHYQWCQKEIFDEYKSRKNK</sequence>
<dbReference type="InterPro" id="IPR044494">
    <property type="entry name" value="AKR3C2/3"/>
</dbReference>
<evidence type="ECO:0000259" key="7">
    <source>
        <dbReference type="Pfam" id="PF00248"/>
    </source>
</evidence>
<dbReference type="FunFam" id="3.20.20.100:FF:000002">
    <property type="entry name" value="2,5-diketo-D-gluconic acid reductase A"/>
    <property type="match status" value="1"/>
</dbReference>
<dbReference type="KEGG" id="zmk:HG535_0G05040"/>
<keyword evidence="3" id="KW-0560">Oxidoreductase</keyword>
<dbReference type="InterPro" id="IPR018170">
    <property type="entry name" value="Aldo/ket_reductase_CS"/>
</dbReference>
<dbReference type="PANTHER" id="PTHR43827:SF3">
    <property type="entry name" value="NADP-DEPENDENT OXIDOREDUCTASE DOMAIN-CONTAINING PROTEIN"/>
    <property type="match status" value="1"/>
</dbReference>
<dbReference type="InterPro" id="IPR023210">
    <property type="entry name" value="NADP_OxRdtase_dom"/>
</dbReference>
<name>A0A7H9B7D0_ZYGMR</name>
<dbReference type="InterPro" id="IPR036812">
    <property type="entry name" value="NAD(P)_OxRdtase_dom_sf"/>
</dbReference>
<dbReference type="Pfam" id="PF00248">
    <property type="entry name" value="Aldo_ket_red"/>
    <property type="match status" value="1"/>
</dbReference>
<evidence type="ECO:0000313" key="9">
    <source>
        <dbReference type="Proteomes" id="UP000509704"/>
    </source>
</evidence>
<dbReference type="Proteomes" id="UP000509704">
    <property type="component" value="Chromosome 7"/>
</dbReference>
<accession>A0A7H9B7D0</accession>
<dbReference type="PROSITE" id="PS00062">
    <property type="entry name" value="ALDOKETO_REDUCTASE_2"/>
    <property type="match status" value="1"/>
</dbReference>
<dbReference type="GO" id="GO:0016616">
    <property type="term" value="F:oxidoreductase activity, acting on the CH-OH group of donors, NAD or NADP as acceptor"/>
    <property type="evidence" value="ECO:0007669"/>
    <property type="project" value="UniProtKB-ARBA"/>
</dbReference>